<comment type="caution">
    <text evidence="2">The sequence shown here is derived from an EMBL/GenBank/DDBJ whole genome shotgun (WGS) entry which is preliminary data.</text>
</comment>
<dbReference type="Pfam" id="PF01473">
    <property type="entry name" value="Choline_bind_1"/>
    <property type="match status" value="2"/>
</dbReference>
<dbReference type="RefSeq" id="WP_106612711.1">
    <property type="nucleotide sequence ID" value="NZ_JAUSTO010000001.1"/>
</dbReference>
<keyword evidence="1" id="KW-0677">Repeat</keyword>
<dbReference type="Gene3D" id="2.10.270.10">
    <property type="entry name" value="Cholin Binding"/>
    <property type="match status" value="1"/>
</dbReference>
<dbReference type="AlphaFoldDB" id="A0AAE4AJR6"/>
<evidence type="ECO:0000313" key="2">
    <source>
        <dbReference type="EMBL" id="MDQ0151464.1"/>
    </source>
</evidence>
<dbReference type="SUPFAM" id="SSF69360">
    <property type="entry name" value="Cell wall binding repeat"/>
    <property type="match status" value="1"/>
</dbReference>
<reference evidence="2" key="1">
    <citation type="submission" date="2023-07" db="EMBL/GenBank/DDBJ databases">
        <title>Genomic Encyclopedia of Type Strains, Phase IV (KMG-IV): sequencing the most valuable type-strain genomes for metagenomic binning, comparative biology and taxonomic classification.</title>
        <authorList>
            <person name="Goeker M."/>
        </authorList>
    </citation>
    <scope>NUCLEOTIDE SEQUENCE</scope>
    <source>
        <strain evidence="2">DSM 19659</strain>
    </source>
</reference>
<dbReference type="Proteomes" id="UP001241537">
    <property type="component" value="Unassembled WGS sequence"/>
</dbReference>
<proteinExistence type="predicted"/>
<name>A0AAE4AJR6_9FIRM</name>
<dbReference type="InterPro" id="IPR018337">
    <property type="entry name" value="Cell_wall/Cho-bd_repeat"/>
</dbReference>
<organism evidence="2 3">
    <name type="scientific">Moryella indoligenes</name>
    <dbReference type="NCBI Taxonomy" id="371674"/>
    <lineage>
        <taxon>Bacteria</taxon>
        <taxon>Bacillati</taxon>
        <taxon>Bacillota</taxon>
        <taxon>Clostridia</taxon>
        <taxon>Lachnospirales</taxon>
        <taxon>Lachnospiraceae</taxon>
        <taxon>Moryella</taxon>
    </lineage>
</organism>
<protein>
    <submittedName>
        <fullName evidence="2">Uncharacterized protein</fullName>
    </submittedName>
</protein>
<dbReference type="EMBL" id="JAUSTO010000001">
    <property type="protein sequence ID" value="MDQ0151464.1"/>
    <property type="molecule type" value="Genomic_DNA"/>
</dbReference>
<accession>A0AAE4AJR6</accession>
<gene>
    <name evidence="2" type="ORF">J2S20_000138</name>
</gene>
<evidence type="ECO:0000256" key="1">
    <source>
        <dbReference type="ARBA" id="ARBA00022737"/>
    </source>
</evidence>
<sequence length="185" mass="21148">MALGLTVTLSLAGTVPTFAGQWIFDGSENWKWWYQNDDASYPKSDCKKIDEQWYHFDGNGYLDIGWKNIDGYFYHFQDSGAMDVSGKYETGEIQPDGHFQTYYYNGTVATNEDEANVFWEAKTREYGYDKVVKGNTGEYFSPLVEGKTRADCLEVANARMGIIYPESWSGSFGWNSEGFTFTVEF</sequence>
<evidence type="ECO:0000313" key="3">
    <source>
        <dbReference type="Proteomes" id="UP001241537"/>
    </source>
</evidence>
<keyword evidence="3" id="KW-1185">Reference proteome</keyword>